<evidence type="ECO:0000313" key="8">
    <source>
        <dbReference type="Proteomes" id="UP000663891"/>
    </source>
</evidence>
<dbReference type="FunFam" id="1.10.418.10:FF:000042">
    <property type="entry name" value="Fimbrin, putative"/>
    <property type="match status" value="1"/>
</dbReference>
<dbReference type="InterPro" id="IPR011992">
    <property type="entry name" value="EF-hand-dom_pair"/>
</dbReference>
<dbReference type="SUPFAM" id="SSF47576">
    <property type="entry name" value="Calponin-homology domain, CH-domain"/>
    <property type="match status" value="2"/>
</dbReference>
<dbReference type="GO" id="GO:0051017">
    <property type="term" value="P:actin filament bundle assembly"/>
    <property type="evidence" value="ECO:0007669"/>
    <property type="project" value="InterPro"/>
</dbReference>
<dbReference type="SMART" id="SM00033">
    <property type="entry name" value="CH"/>
    <property type="match status" value="3"/>
</dbReference>
<dbReference type="Gene3D" id="1.10.238.10">
    <property type="entry name" value="EF-hand"/>
    <property type="match status" value="1"/>
</dbReference>
<feature type="domain" description="EF-hand" evidence="6">
    <location>
        <begin position="71"/>
        <end position="106"/>
    </location>
</feature>
<dbReference type="AlphaFoldDB" id="A0A815LQZ4"/>
<dbReference type="PROSITE" id="PS50222">
    <property type="entry name" value="EF_HAND_2"/>
    <property type="match status" value="1"/>
</dbReference>
<dbReference type="Proteomes" id="UP000663891">
    <property type="component" value="Unassembled WGS sequence"/>
</dbReference>
<accession>A0A815LQZ4</accession>
<gene>
    <name evidence="7" type="ORF">VCS650_LOCUS36994</name>
</gene>
<sequence length="669" mass="76357">MASFNAYRNQNPNRLNSISDDGSNDLKNNIRESRWIQPEQWQLPEVQQTFQQGVIDFSEVHGMLQQLGIKVQKFELPKILEEHDKNKDGKLTKEEFEDLYLKLRAEKDPGSTWNKTVKPTAGGVDRFITKTTDNTDSNASTVEQKQEAQGPYHSVLVEERVWTANWLNQFLADDAHLNLRTNPIDSQDPQGLYKRCQDGILLCKLINIAVPKTIDERAINLNLSKQDIFRQSENLELAINSARGIGCKVVNIHPENISKAVPHIIMGLLWQIIRIQLTSEINLKHVPGLILLLRDGETVEDLLKLSPEELLLRWFNYQLQRSQYKGKAIQLTSEINLKHVPGLILLLRDGETVEDLLKLSPEELLLRWFNYQLQRSQYKGKAVSNFSGDIKSSEAYTYLLNVIAPANTKPALTLNPLNENDLRQRAELMLKESDKIKARAHITPDDVVKGNPRLNFAFVANLFNTYPSLDLPTEKVLQPDLVIEETREEKTYRNFINSLGLEPHVNYLYSDLCDGLIILQLYDIIRPNTVDWSKIYKTFSPIKERFQKLNNCNFAVDYAKEPLHFKITGIGGSNILEGNKTLTLGLVWQIMRAYTLSILQKLAKSNTPIADKDIINWANDKLKNANKKTFLNSFQDQSLSDSMLICDLIDAIKPGSIQYHLLKTSGTAD</sequence>
<dbReference type="GO" id="GO:0005737">
    <property type="term" value="C:cytoplasm"/>
    <property type="evidence" value="ECO:0007669"/>
    <property type="project" value="TreeGrafter"/>
</dbReference>
<feature type="domain" description="Calponin-homology (CH)" evidence="5">
    <location>
        <begin position="486"/>
        <end position="595"/>
    </location>
</feature>
<dbReference type="PANTHER" id="PTHR19961:SF18">
    <property type="entry name" value="FI19014P1"/>
    <property type="match status" value="1"/>
</dbReference>
<evidence type="ECO:0000313" key="7">
    <source>
        <dbReference type="EMBL" id="CAF1409237.1"/>
    </source>
</evidence>
<dbReference type="InterPro" id="IPR018247">
    <property type="entry name" value="EF_Hand_1_Ca_BS"/>
</dbReference>
<dbReference type="InterPro" id="IPR002048">
    <property type="entry name" value="EF_hand_dom"/>
</dbReference>
<dbReference type="GO" id="GO:0005884">
    <property type="term" value="C:actin filament"/>
    <property type="evidence" value="ECO:0007669"/>
    <property type="project" value="TreeGrafter"/>
</dbReference>
<dbReference type="PROSITE" id="PS00020">
    <property type="entry name" value="ACTININ_2"/>
    <property type="match status" value="1"/>
</dbReference>
<keyword evidence="1" id="KW-0677">Repeat</keyword>
<dbReference type="SUPFAM" id="SSF47473">
    <property type="entry name" value="EF-hand"/>
    <property type="match status" value="1"/>
</dbReference>
<feature type="domain" description="Calponin-homology (CH)" evidence="5">
    <location>
        <begin position="157"/>
        <end position="277"/>
    </location>
</feature>
<feature type="domain" description="Calponin-homology (CH)" evidence="5">
    <location>
        <begin position="608"/>
        <end position="669"/>
    </location>
</feature>
<name>A0A815LQZ4_9BILA</name>
<feature type="domain" description="Calponin-homology (CH)" evidence="5">
    <location>
        <begin position="359"/>
        <end position="467"/>
    </location>
</feature>
<dbReference type="GO" id="GO:0051639">
    <property type="term" value="P:actin filament network formation"/>
    <property type="evidence" value="ECO:0007669"/>
    <property type="project" value="TreeGrafter"/>
</dbReference>
<dbReference type="EMBL" id="CAJNON010000958">
    <property type="protein sequence ID" value="CAF1409237.1"/>
    <property type="molecule type" value="Genomic_DNA"/>
</dbReference>
<dbReference type="Pfam" id="PF00307">
    <property type="entry name" value="CH"/>
    <property type="match status" value="4"/>
</dbReference>
<evidence type="ECO:0000259" key="5">
    <source>
        <dbReference type="PROSITE" id="PS50021"/>
    </source>
</evidence>
<comment type="caution">
    <text evidence="7">The sequence shown here is derived from an EMBL/GenBank/DDBJ whole genome shotgun (WGS) entry which is preliminary data.</text>
</comment>
<feature type="region of interest" description="Disordered" evidence="4">
    <location>
        <begin position="127"/>
        <end position="149"/>
    </location>
</feature>
<dbReference type="PANTHER" id="PTHR19961">
    <property type="entry name" value="FIMBRIN/PLASTIN"/>
    <property type="match status" value="1"/>
</dbReference>
<dbReference type="PROSITE" id="PS50021">
    <property type="entry name" value="CH"/>
    <property type="match status" value="4"/>
</dbReference>
<feature type="non-terminal residue" evidence="7">
    <location>
        <position position="1"/>
    </location>
</feature>
<organism evidence="7 8">
    <name type="scientific">Adineta steineri</name>
    <dbReference type="NCBI Taxonomy" id="433720"/>
    <lineage>
        <taxon>Eukaryota</taxon>
        <taxon>Metazoa</taxon>
        <taxon>Spiralia</taxon>
        <taxon>Gnathifera</taxon>
        <taxon>Rotifera</taxon>
        <taxon>Eurotatoria</taxon>
        <taxon>Bdelloidea</taxon>
        <taxon>Adinetida</taxon>
        <taxon>Adinetidae</taxon>
        <taxon>Adineta</taxon>
    </lineage>
</organism>
<evidence type="ECO:0000256" key="3">
    <source>
        <dbReference type="ARBA" id="ARBA00023203"/>
    </source>
</evidence>
<dbReference type="PROSITE" id="PS00018">
    <property type="entry name" value="EF_HAND_1"/>
    <property type="match status" value="1"/>
</dbReference>
<keyword evidence="2" id="KW-0106">Calcium</keyword>
<dbReference type="InterPro" id="IPR001589">
    <property type="entry name" value="Actinin_actin-bd_CS"/>
</dbReference>
<dbReference type="OrthoDB" id="431378at2759"/>
<feature type="compositionally biased region" description="Polar residues" evidence="4">
    <location>
        <begin position="129"/>
        <end position="143"/>
    </location>
</feature>
<dbReference type="GO" id="GO:0032432">
    <property type="term" value="C:actin filament bundle"/>
    <property type="evidence" value="ECO:0007669"/>
    <property type="project" value="TreeGrafter"/>
</dbReference>
<dbReference type="GO" id="GO:0051015">
    <property type="term" value="F:actin filament binding"/>
    <property type="evidence" value="ECO:0007669"/>
    <property type="project" value="InterPro"/>
</dbReference>
<reference evidence="7" key="1">
    <citation type="submission" date="2021-02" db="EMBL/GenBank/DDBJ databases">
        <authorList>
            <person name="Nowell W R."/>
        </authorList>
    </citation>
    <scope>NUCLEOTIDE SEQUENCE</scope>
</reference>
<feature type="region of interest" description="Disordered" evidence="4">
    <location>
        <begin position="1"/>
        <end position="26"/>
    </location>
</feature>
<proteinExistence type="predicted"/>
<evidence type="ECO:0000256" key="2">
    <source>
        <dbReference type="ARBA" id="ARBA00022837"/>
    </source>
</evidence>
<evidence type="ECO:0000256" key="4">
    <source>
        <dbReference type="SAM" id="MobiDB-lite"/>
    </source>
</evidence>
<dbReference type="InterPro" id="IPR039959">
    <property type="entry name" value="Fimbrin/Plastin"/>
</dbReference>
<dbReference type="CDD" id="cd21298">
    <property type="entry name" value="CH_PLS_rpt3"/>
    <property type="match status" value="1"/>
</dbReference>
<dbReference type="Gene3D" id="1.10.418.10">
    <property type="entry name" value="Calponin-like domain"/>
    <property type="match status" value="5"/>
</dbReference>
<evidence type="ECO:0000256" key="1">
    <source>
        <dbReference type="ARBA" id="ARBA00022737"/>
    </source>
</evidence>
<evidence type="ECO:0000259" key="6">
    <source>
        <dbReference type="PROSITE" id="PS50222"/>
    </source>
</evidence>
<protein>
    <submittedName>
        <fullName evidence="7">Uncharacterized protein</fullName>
    </submittedName>
</protein>
<dbReference type="GO" id="GO:0005509">
    <property type="term" value="F:calcium ion binding"/>
    <property type="evidence" value="ECO:0007669"/>
    <property type="project" value="InterPro"/>
</dbReference>
<keyword evidence="3" id="KW-0009">Actin-binding</keyword>
<dbReference type="InterPro" id="IPR001715">
    <property type="entry name" value="CH_dom"/>
</dbReference>
<dbReference type="InterPro" id="IPR036872">
    <property type="entry name" value="CH_dom_sf"/>
</dbReference>